<dbReference type="EMBL" id="JAUIZM010000011">
    <property type="protein sequence ID" value="KAK1358283.1"/>
    <property type="molecule type" value="Genomic_DNA"/>
</dbReference>
<reference evidence="3" key="2">
    <citation type="submission" date="2023-05" db="EMBL/GenBank/DDBJ databases">
        <authorList>
            <person name="Schelkunov M.I."/>
        </authorList>
    </citation>
    <scope>NUCLEOTIDE SEQUENCE</scope>
    <source>
        <strain evidence="3">Hsosn_3</strain>
        <tissue evidence="3">Leaf</tissue>
    </source>
</reference>
<comment type="caution">
    <text evidence="3">The sequence shown here is derived from an EMBL/GenBank/DDBJ whole genome shotgun (WGS) entry which is preliminary data.</text>
</comment>
<dbReference type="Proteomes" id="UP001237642">
    <property type="component" value="Unassembled WGS sequence"/>
</dbReference>
<feature type="compositionally biased region" description="Basic and acidic residues" evidence="1">
    <location>
        <begin position="7"/>
        <end position="19"/>
    </location>
</feature>
<evidence type="ECO:0000313" key="3">
    <source>
        <dbReference type="EMBL" id="KAK1358283.1"/>
    </source>
</evidence>
<feature type="compositionally biased region" description="Basic and acidic residues" evidence="1">
    <location>
        <begin position="449"/>
        <end position="460"/>
    </location>
</feature>
<keyword evidence="4" id="KW-1185">Reference proteome</keyword>
<feature type="region of interest" description="Disordered" evidence="1">
    <location>
        <begin position="427"/>
        <end position="483"/>
    </location>
</feature>
<feature type="compositionally biased region" description="Basic and acidic residues" evidence="1">
    <location>
        <begin position="565"/>
        <end position="582"/>
    </location>
</feature>
<proteinExistence type="predicted"/>
<organism evidence="3 4">
    <name type="scientific">Heracleum sosnowskyi</name>
    <dbReference type="NCBI Taxonomy" id="360622"/>
    <lineage>
        <taxon>Eukaryota</taxon>
        <taxon>Viridiplantae</taxon>
        <taxon>Streptophyta</taxon>
        <taxon>Embryophyta</taxon>
        <taxon>Tracheophyta</taxon>
        <taxon>Spermatophyta</taxon>
        <taxon>Magnoliopsida</taxon>
        <taxon>eudicotyledons</taxon>
        <taxon>Gunneridae</taxon>
        <taxon>Pentapetalae</taxon>
        <taxon>asterids</taxon>
        <taxon>campanulids</taxon>
        <taxon>Apiales</taxon>
        <taxon>Apiaceae</taxon>
        <taxon>Apioideae</taxon>
        <taxon>apioid superclade</taxon>
        <taxon>Tordylieae</taxon>
        <taxon>Tordyliinae</taxon>
        <taxon>Heracleum</taxon>
    </lineage>
</organism>
<dbReference type="AlphaFoldDB" id="A0AAD8H0U3"/>
<dbReference type="Pfam" id="PF03732">
    <property type="entry name" value="Retrotrans_gag"/>
    <property type="match status" value="1"/>
</dbReference>
<accession>A0AAD8H0U3</accession>
<evidence type="ECO:0000256" key="1">
    <source>
        <dbReference type="SAM" id="MobiDB-lite"/>
    </source>
</evidence>
<dbReference type="Gene3D" id="2.40.70.10">
    <property type="entry name" value="Acid Proteases"/>
    <property type="match status" value="1"/>
</dbReference>
<feature type="domain" description="Retrotransposon gag" evidence="2">
    <location>
        <begin position="308"/>
        <end position="396"/>
    </location>
</feature>
<reference evidence="3" key="1">
    <citation type="submission" date="2023-02" db="EMBL/GenBank/DDBJ databases">
        <title>Genome of toxic invasive species Heracleum sosnowskyi carries increased number of genes despite the absence of recent whole-genome duplications.</title>
        <authorList>
            <person name="Schelkunov M."/>
            <person name="Shtratnikova V."/>
            <person name="Makarenko M."/>
            <person name="Klepikova A."/>
            <person name="Omelchenko D."/>
            <person name="Novikova G."/>
            <person name="Obukhova E."/>
            <person name="Bogdanov V."/>
            <person name="Penin A."/>
            <person name="Logacheva M."/>
        </authorList>
    </citation>
    <scope>NUCLEOTIDE SEQUENCE</scope>
    <source>
        <strain evidence="3">Hsosn_3</strain>
        <tissue evidence="3">Leaf</tissue>
    </source>
</reference>
<dbReference type="PANTHER" id="PTHR33223">
    <property type="entry name" value="CCHC-TYPE DOMAIN-CONTAINING PROTEIN"/>
    <property type="match status" value="1"/>
</dbReference>
<dbReference type="SUPFAM" id="SSF50630">
    <property type="entry name" value="Acid proteases"/>
    <property type="match status" value="1"/>
</dbReference>
<dbReference type="InterPro" id="IPR021109">
    <property type="entry name" value="Peptidase_aspartic_dom_sf"/>
</dbReference>
<evidence type="ECO:0000313" key="4">
    <source>
        <dbReference type="Proteomes" id="UP001237642"/>
    </source>
</evidence>
<feature type="compositionally biased region" description="Polar residues" evidence="1">
    <location>
        <begin position="30"/>
        <end position="43"/>
    </location>
</feature>
<name>A0AAD8H0U3_9APIA</name>
<feature type="compositionally biased region" description="Basic and acidic residues" evidence="1">
    <location>
        <begin position="227"/>
        <end position="238"/>
    </location>
</feature>
<dbReference type="CDD" id="cd00303">
    <property type="entry name" value="retropepsin_like"/>
    <property type="match status" value="1"/>
</dbReference>
<feature type="region of interest" description="Disordered" evidence="1">
    <location>
        <begin position="1"/>
        <end position="50"/>
    </location>
</feature>
<feature type="region of interest" description="Disordered" evidence="1">
    <location>
        <begin position="150"/>
        <end position="190"/>
    </location>
</feature>
<feature type="region of interest" description="Disordered" evidence="1">
    <location>
        <begin position="553"/>
        <end position="588"/>
    </location>
</feature>
<evidence type="ECO:0000259" key="2">
    <source>
        <dbReference type="Pfam" id="PF03732"/>
    </source>
</evidence>
<sequence>MANTRRTARDTQTPDDRPITSEADQPPPTTGTQGANIPTNTQGPEIPISVEGTNPLQMVIHGSNPQETVHQQPITTFPLLMSAPRNLQLHTTDLPQYANQTLGMPSYGMPPRPMAGGSGTNPIYHEAYVPPYIQGLGPQNQQTRQTPLIQDYSGPYTEDEGYTTGEDVAPRRRHSSQTNQEQPQTTREKLAAHEAETARLKKLLAEEEAAQSRGRTTEGIPIINLDPPRRTKRAEAPRGDPSILLPLGDPDDPTPPFTQDIMKTAISRKFKMPSIKAYDGTGDPANHVRTFSNALLLQPANDAVKCRAFPQTLADMAQRWYSRLPPNSIGSFKELSKAFINQFISGRVHEKSSASLMAIRQGKNESLRDYINRFTQEALKVPDLDDKVAMIALQQGTTDDHFRRSLAKHPPESMLKLQDRAGKYIEAEEGMRKYEPTAGDGGNSKKRKETQEYDVKEKFPRTSKNSDSPPKRSNFGPKFTEYARLNTPRSQILMEIAKEEDIKWPKPMRADLSKRNQNQFCRFHKEVGHDTDDCRQLKDEIEFLIRRGKLSKFTKDGSQGSQRGNYERKDYDRRDNDQDRNPKPRGPVINMIFGGPTAAGSSRNSRKAYAREVMTVVGEAPKRARTEVSIGFDDSDLEGVKFPHDDHLVIIPVIGNSETKRVLVDNGASVDILFHDAFIKMGYTDSQLIPSNMPIYGFNGVESKVEGTIQLPMTMGQGMNTFTQMLNFIVIKATSTYNAILGRTGLHAFNVVASSYHLKIKFPTRNGIGEERGDQKMARSCYVAALRPDGIGGQVLPIEDMSISDNEDRRGKPAEDLVSIPLVPGELEKVTYIGALLPEPLKSKLTSFLQENNDVFAWTATDMPGIDPQLISHKLNVDP</sequence>
<feature type="compositionally biased region" description="Polar residues" evidence="1">
    <location>
        <begin position="176"/>
        <end position="185"/>
    </location>
</feature>
<dbReference type="InterPro" id="IPR005162">
    <property type="entry name" value="Retrotrans_gag_dom"/>
</dbReference>
<dbReference type="PANTHER" id="PTHR33223:SF10">
    <property type="entry name" value="AMINOTRANSFERASE-LIKE PLANT MOBILE DOMAIN-CONTAINING PROTEIN"/>
    <property type="match status" value="1"/>
</dbReference>
<protein>
    <recommendedName>
        <fullName evidence="2">Retrotransposon gag domain-containing protein</fullName>
    </recommendedName>
</protein>
<feature type="region of interest" description="Disordered" evidence="1">
    <location>
        <begin position="207"/>
        <end position="252"/>
    </location>
</feature>
<gene>
    <name evidence="3" type="ORF">POM88_051539</name>
</gene>